<evidence type="ECO:0000313" key="2">
    <source>
        <dbReference type="Proteomes" id="UP000056750"/>
    </source>
</evidence>
<sequence length="60" mass="6460">MGPTPNVTLESYSPTEKKINIIVSKLPFTVIDDGIVLLENNQLLNNAKIYSSVVVGEGAD</sequence>
<proteinExistence type="predicted"/>
<gene>
    <name evidence="1" type="ORF">AVL57_01150</name>
</gene>
<keyword evidence="2" id="KW-1185">Reference proteome</keyword>
<reference evidence="1 2" key="1">
    <citation type="submission" date="2015-12" db="EMBL/GenBank/DDBJ databases">
        <title>Intraspecies pangenome expansion in the marine bacterium Alteromonas.</title>
        <authorList>
            <person name="Lopez-Perez M."/>
            <person name="Rodriguez-Valera F."/>
        </authorList>
    </citation>
    <scope>NUCLEOTIDE SEQUENCE [LARGE SCALE GENOMIC DNA]</scope>
    <source>
        <strain evidence="1 2">LMG 21861</strain>
        <plasmid evidence="1 2">pASTE61-200</plasmid>
    </source>
</reference>
<protein>
    <submittedName>
        <fullName evidence="1">Uncharacterized protein</fullName>
    </submittedName>
</protein>
<organism evidence="1 2">
    <name type="scientific">Alteromonas stellipolaris</name>
    <dbReference type="NCBI Taxonomy" id="233316"/>
    <lineage>
        <taxon>Bacteria</taxon>
        <taxon>Pseudomonadati</taxon>
        <taxon>Pseudomonadota</taxon>
        <taxon>Gammaproteobacteria</taxon>
        <taxon>Alteromonadales</taxon>
        <taxon>Alteromonadaceae</taxon>
        <taxon>Alteromonas/Salinimonas group</taxon>
        <taxon>Alteromonas</taxon>
    </lineage>
</organism>
<accession>A0ABN4LWI3</accession>
<dbReference type="Proteomes" id="UP000056750">
    <property type="component" value="Plasmid pASTE61-200"/>
</dbReference>
<keyword evidence="1" id="KW-0614">Plasmid</keyword>
<evidence type="ECO:0000313" key="1">
    <source>
        <dbReference type="EMBL" id="AMJ76780.1"/>
    </source>
</evidence>
<dbReference type="EMBL" id="CP013927">
    <property type="protein sequence ID" value="AMJ76780.1"/>
    <property type="molecule type" value="Genomic_DNA"/>
</dbReference>
<geneLocation type="plasmid" evidence="1 2">
    <name>pASTE61-200</name>
</geneLocation>
<name>A0ABN4LWI3_9ALTE</name>